<keyword evidence="2" id="KW-1185">Reference proteome</keyword>
<protein>
    <submittedName>
        <fullName evidence="3">DUF3668 domain-containing protein</fullName>
    </submittedName>
</protein>
<evidence type="ECO:0000313" key="2">
    <source>
        <dbReference type="Proteomes" id="UP000267606"/>
    </source>
</evidence>
<reference evidence="1 2" key="2">
    <citation type="submission" date="2018-11" db="EMBL/GenBank/DDBJ databases">
        <authorList>
            <consortium name="Pathogen Informatics"/>
        </authorList>
    </citation>
    <scope>NUCLEOTIDE SEQUENCE [LARGE SCALE GENOMIC DNA]</scope>
</reference>
<evidence type="ECO:0000313" key="1">
    <source>
        <dbReference type="EMBL" id="VDO46205.1"/>
    </source>
</evidence>
<proteinExistence type="predicted"/>
<evidence type="ECO:0000313" key="3">
    <source>
        <dbReference type="WBParaSite" id="OFLC_0000633501-mRNA-1"/>
    </source>
</evidence>
<dbReference type="WBParaSite" id="OFLC_0000633501-mRNA-1">
    <property type="protein sequence ID" value="OFLC_0000633501-mRNA-1"/>
    <property type="gene ID" value="OFLC_0000633501"/>
</dbReference>
<dbReference type="Proteomes" id="UP000267606">
    <property type="component" value="Unassembled WGS sequence"/>
</dbReference>
<name>A0A183HFS4_9BILA</name>
<accession>A0A183HFS4</accession>
<gene>
    <name evidence="1" type="ORF">OFLC_LOCUS6335</name>
</gene>
<dbReference type="EMBL" id="UZAJ01005966">
    <property type="protein sequence ID" value="VDO46205.1"/>
    <property type="molecule type" value="Genomic_DNA"/>
</dbReference>
<reference evidence="3" key="1">
    <citation type="submission" date="2016-06" db="UniProtKB">
        <authorList>
            <consortium name="WormBaseParasite"/>
        </authorList>
    </citation>
    <scope>IDENTIFICATION</scope>
</reference>
<sequence length="176" mass="19826">MTLTEYKAGIVGKSFKPESILKLEINPIFAEGKLVFACARNGLAIDDDVLKLVRETSAKILGKCDEEEHEDESSSSQNFDSNDVQGMVVCDYKHKRTTKGNEINLKLEKIRTETKSEAMWKEYCSTMESEAAGNIEALEGQINKIDVKSELCKKMTKIFLVLCSKSSAECRRQRFV</sequence>
<organism evidence="3">
    <name type="scientific">Onchocerca flexuosa</name>
    <dbReference type="NCBI Taxonomy" id="387005"/>
    <lineage>
        <taxon>Eukaryota</taxon>
        <taxon>Metazoa</taxon>
        <taxon>Ecdysozoa</taxon>
        <taxon>Nematoda</taxon>
        <taxon>Chromadorea</taxon>
        <taxon>Rhabditida</taxon>
        <taxon>Spirurina</taxon>
        <taxon>Spiruromorpha</taxon>
        <taxon>Filarioidea</taxon>
        <taxon>Onchocercidae</taxon>
        <taxon>Onchocerca</taxon>
    </lineage>
</organism>
<dbReference type="AlphaFoldDB" id="A0A183HFS4"/>